<dbReference type="EMBL" id="UOES01000562">
    <property type="protein sequence ID" value="VAW29393.1"/>
    <property type="molecule type" value="Genomic_DNA"/>
</dbReference>
<accession>A0A3B0UMD7</accession>
<reference evidence="1" key="1">
    <citation type="submission" date="2018-06" db="EMBL/GenBank/DDBJ databases">
        <authorList>
            <person name="Zhirakovskaya E."/>
        </authorList>
    </citation>
    <scope>NUCLEOTIDE SEQUENCE</scope>
</reference>
<dbReference type="AlphaFoldDB" id="A0A3B0UMD7"/>
<organism evidence="1">
    <name type="scientific">hydrothermal vent metagenome</name>
    <dbReference type="NCBI Taxonomy" id="652676"/>
    <lineage>
        <taxon>unclassified sequences</taxon>
        <taxon>metagenomes</taxon>
        <taxon>ecological metagenomes</taxon>
    </lineage>
</organism>
<name>A0A3B0UMD7_9ZZZZ</name>
<evidence type="ECO:0000313" key="1">
    <source>
        <dbReference type="EMBL" id="VAW29393.1"/>
    </source>
</evidence>
<protein>
    <submittedName>
        <fullName evidence="1">Uncharacterized protein</fullName>
    </submittedName>
</protein>
<proteinExistence type="predicted"/>
<gene>
    <name evidence="1" type="ORF">MNBD_BACTEROID06-1117</name>
</gene>
<sequence length="191" mass="22008">MQPNLLDIPQAFYPFESNEPFKECMVCGIDLTLGTTDYFVEKAVKNNVEYQVQDIVFEYAICSACAQNMQQSISKESMENMQAFFTNHQTFMSKIQAYQQGKGEELDIIISTCTLYEQPIEQLSEYMMFGHFRGDKMIATTMPYIMGGKAMDELSELMSNETIDEMNRFKNEYFGGPAELEDLWKGKPVFL</sequence>